<dbReference type="InterPro" id="IPR009056">
    <property type="entry name" value="Cyt_c-like_dom"/>
</dbReference>
<evidence type="ECO:0000256" key="1">
    <source>
        <dbReference type="ARBA" id="ARBA00022448"/>
    </source>
</evidence>
<dbReference type="PROSITE" id="PS51007">
    <property type="entry name" value="CYTC"/>
    <property type="match status" value="1"/>
</dbReference>
<evidence type="ECO:0000259" key="8">
    <source>
        <dbReference type="PROSITE" id="PS51007"/>
    </source>
</evidence>
<feature type="signal peptide" evidence="7">
    <location>
        <begin position="1"/>
        <end position="22"/>
    </location>
</feature>
<accession>A0ABX4J000</accession>
<feature type="chain" id="PRO_5045854863" evidence="7">
    <location>
        <begin position="23"/>
        <end position="125"/>
    </location>
</feature>
<keyword evidence="4" id="KW-0249">Electron transport</keyword>
<dbReference type="SUPFAM" id="SSF46626">
    <property type="entry name" value="Cytochrome c"/>
    <property type="match status" value="1"/>
</dbReference>
<keyword evidence="7" id="KW-0732">Signal</keyword>
<evidence type="ECO:0000313" key="9">
    <source>
        <dbReference type="EMBL" id="PDS48476.1"/>
    </source>
</evidence>
<gene>
    <name evidence="9" type="ORF">CO662_29660</name>
</gene>
<evidence type="ECO:0000256" key="4">
    <source>
        <dbReference type="ARBA" id="ARBA00022982"/>
    </source>
</evidence>
<name>A0ABX4J000_9HYPH</name>
<reference evidence="9 10" key="1">
    <citation type="submission" date="2017-09" db="EMBL/GenBank/DDBJ databases">
        <title>Comparative genomics of rhizobia isolated from Phaseolus vulgaris in China.</title>
        <authorList>
            <person name="Tong W."/>
        </authorList>
    </citation>
    <scope>NUCLEOTIDE SEQUENCE [LARGE SCALE GENOMIC DNA]</scope>
    <source>
        <strain evidence="9 10">Y27</strain>
    </source>
</reference>
<dbReference type="EMBL" id="NWSL01000027">
    <property type="protein sequence ID" value="PDS48476.1"/>
    <property type="molecule type" value="Genomic_DNA"/>
</dbReference>
<evidence type="ECO:0000256" key="5">
    <source>
        <dbReference type="ARBA" id="ARBA00023004"/>
    </source>
</evidence>
<proteinExistence type="predicted"/>
<evidence type="ECO:0000256" key="3">
    <source>
        <dbReference type="ARBA" id="ARBA00022723"/>
    </source>
</evidence>
<keyword evidence="10" id="KW-1185">Reference proteome</keyword>
<evidence type="ECO:0000256" key="6">
    <source>
        <dbReference type="PROSITE-ProRule" id="PRU00433"/>
    </source>
</evidence>
<dbReference type="Pfam" id="PF00034">
    <property type="entry name" value="Cytochrom_C"/>
    <property type="match status" value="1"/>
</dbReference>
<dbReference type="Proteomes" id="UP000219972">
    <property type="component" value="Unassembled WGS sequence"/>
</dbReference>
<sequence>MLHALRLILSIAAVSIAGLAAASIAGNPVRGQQLFNRCSGCHSVQGENKSGPPLNGVVGREAAVVEGYRYSPALMNAGLTWTEDALDTYLAGPTRAVRGTRMTVSVSREQDRADIIAYLKSLGGQ</sequence>
<keyword evidence="1" id="KW-0813">Transport</keyword>
<keyword evidence="5 6" id="KW-0408">Iron</keyword>
<dbReference type="InterPro" id="IPR036909">
    <property type="entry name" value="Cyt_c-like_dom_sf"/>
</dbReference>
<keyword evidence="2 6" id="KW-0349">Heme</keyword>
<keyword evidence="3 6" id="KW-0479">Metal-binding</keyword>
<dbReference type="PANTHER" id="PTHR11961">
    <property type="entry name" value="CYTOCHROME C"/>
    <property type="match status" value="1"/>
</dbReference>
<evidence type="ECO:0000256" key="7">
    <source>
        <dbReference type="SAM" id="SignalP"/>
    </source>
</evidence>
<evidence type="ECO:0000256" key="2">
    <source>
        <dbReference type="ARBA" id="ARBA00022617"/>
    </source>
</evidence>
<feature type="domain" description="Cytochrome c" evidence="8">
    <location>
        <begin position="26"/>
        <end position="123"/>
    </location>
</feature>
<evidence type="ECO:0000313" key="10">
    <source>
        <dbReference type="Proteomes" id="UP000219972"/>
    </source>
</evidence>
<protein>
    <submittedName>
        <fullName evidence="9">Cytochrome c family protein</fullName>
    </submittedName>
</protein>
<dbReference type="InterPro" id="IPR002327">
    <property type="entry name" value="Cyt_c_1A/1B"/>
</dbReference>
<organism evidence="9 10">
    <name type="scientific">Rhizobium anhuiense</name>
    <dbReference type="NCBI Taxonomy" id="1184720"/>
    <lineage>
        <taxon>Bacteria</taxon>
        <taxon>Pseudomonadati</taxon>
        <taxon>Pseudomonadota</taxon>
        <taxon>Alphaproteobacteria</taxon>
        <taxon>Hyphomicrobiales</taxon>
        <taxon>Rhizobiaceae</taxon>
        <taxon>Rhizobium/Agrobacterium group</taxon>
        <taxon>Rhizobium</taxon>
    </lineage>
</organism>
<dbReference type="Gene3D" id="1.10.760.10">
    <property type="entry name" value="Cytochrome c-like domain"/>
    <property type="match status" value="1"/>
</dbReference>
<comment type="caution">
    <text evidence="9">The sequence shown here is derived from an EMBL/GenBank/DDBJ whole genome shotgun (WGS) entry which is preliminary data.</text>
</comment>
<dbReference type="PRINTS" id="PR00604">
    <property type="entry name" value="CYTCHRMECIAB"/>
</dbReference>